<dbReference type="Pfam" id="PF00167">
    <property type="entry name" value="FGF"/>
    <property type="match status" value="1"/>
</dbReference>
<comment type="similarity">
    <text evidence="1">Belongs to the heparin-binding growth factors family.</text>
</comment>
<evidence type="ECO:0000313" key="4">
    <source>
        <dbReference type="RefSeq" id="XP_065669568.1"/>
    </source>
</evidence>
<keyword evidence="3" id="KW-1185">Reference proteome</keyword>
<dbReference type="InterPro" id="IPR008996">
    <property type="entry name" value="IL1/FGF"/>
</dbReference>
<evidence type="ECO:0000256" key="2">
    <source>
        <dbReference type="SAM" id="Phobius"/>
    </source>
</evidence>
<dbReference type="InterPro" id="IPR002209">
    <property type="entry name" value="Fibroblast_GF_fam"/>
</dbReference>
<dbReference type="GeneID" id="100200699"/>
<dbReference type="RefSeq" id="XP_065669568.1">
    <property type="nucleotide sequence ID" value="XM_065813496.1"/>
</dbReference>
<sequence length="259" mass="29559">MPEFNGEEFIELRKQHAKYFRIRRIQCLNGLFLEVLCDGEVRGTVHDSTKYGVYHLVTVVLYLGVFHLVTVGVNKLAIRSLMTGLFVANGVDNKVESKEDIDSTCVFEERFYENFCVAYISETSKKPCALTINSFGQTYLTDTGVTPILQKALTQSQSMEFEKPKPRLRRNASQVNEQLGLVSLKKYYEINATTCFKNDSLNAKFKRMCNSTKSNSLVNKKIQTESRIHDLTPNSLFKIITLSHNDNQLYLSIARSLDK</sequence>
<keyword evidence="2" id="KW-0472">Membrane</keyword>
<dbReference type="CDD" id="cd00058">
    <property type="entry name" value="beta-trefoil_FGF"/>
    <property type="match status" value="1"/>
</dbReference>
<dbReference type="Gene3D" id="2.80.10.50">
    <property type="match status" value="1"/>
</dbReference>
<dbReference type="InterPro" id="IPR056378">
    <property type="entry name" value="Let-756-like_FGF"/>
</dbReference>
<gene>
    <name evidence="4" type="primary">LOC100200699</name>
</gene>
<dbReference type="Proteomes" id="UP001652625">
    <property type="component" value="Chromosome 12"/>
</dbReference>
<organism evidence="3 4">
    <name type="scientific">Hydra vulgaris</name>
    <name type="common">Hydra</name>
    <name type="synonym">Hydra attenuata</name>
    <dbReference type="NCBI Taxonomy" id="6087"/>
    <lineage>
        <taxon>Eukaryota</taxon>
        <taxon>Metazoa</taxon>
        <taxon>Cnidaria</taxon>
        <taxon>Hydrozoa</taxon>
        <taxon>Hydroidolina</taxon>
        <taxon>Anthoathecata</taxon>
        <taxon>Aplanulata</taxon>
        <taxon>Hydridae</taxon>
        <taxon>Hydra</taxon>
    </lineage>
</organism>
<dbReference type="SUPFAM" id="SSF50353">
    <property type="entry name" value="Cytokine"/>
    <property type="match status" value="1"/>
</dbReference>
<name>A0ABM4D5K8_HYDVU</name>
<evidence type="ECO:0000256" key="1">
    <source>
        <dbReference type="ARBA" id="ARBA00007936"/>
    </source>
</evidence>
<feature type="transmembrane region" description="Helical" evidence="2">
    <location>
        <begin position="53"/>
        <end position="73"/>
    </location>
</feature>
<dbReference type="PANTHER" id="PTHR11486">
    <property type="entry name" value="FIBROBLAST GROWTH FACTOR"/>
    <property type="match status" value="1"/>
</dbReference>
<accession>A0ABM4D5K8</accession>
<protein>
    <submittedName>
        <fullName evidence="4">Uncharacterized protein LOC100200699 isoform X4</fullName>
    </submittedName>
</protein>
<proteinExistence type="inferred from homology"/>
<reference evidence="4" key="1">
    <citation type="submission" date="2025-08" db="UniProtKB">
        <authorList>
            <consortium name="RefSeq"/>
        </authorList>
    </citation>
    <scope>IDENTIFICATION</scope>
</reference>
<evidence type="ECO:0000313" key="3">
    <source>
        <dbReference type="Proteomes" id="UP001652625"/>
    </source>
</evidence>
<keyword evidence="2" id="KW-0812">Transmembrane</keyword>
<keyword evidence="2" id="KW-1133">Transmembrane helix</keyword>